<comment type="caution">
    <text evidence="2">The sequence shown here is derived from an EMBL/GenBank/DDBJ whole genome shotgun (WGS) entry which is preliminary data.</text>
</comment>
<dbReference type="Proteomes" id="UP001476247">
    <property type="component" value="Unassembled WGS sequence"/>
</dbReference>
<dbReference type="EMBL" id="BAABUJ010000022">
    <property type="protein sequence ID" value="GAA5802356.1"/>
    <property type="molecule type" value="Genomic_DNA"/>
</dbReference>
<feature type="region of interest" description="Disordered" evidence="1">
    <location>
        <begin position="25"/>
        <end position="45"/>
    </location>
</feature>
<accession>A0ABP9Y5U9</accession>
<name>A0ABP9Y5U9_9FUNG</name>
<keyword evidence="3" id="KW-1185">Reference proteome</keyword>
<evidence type="ECO:0000256" key="1">
    <source>
        <dbReference type="SAM" id="MobiDB-lite"/>
    </source>
</evidence>
<reference evidence="2 3" key="1">
    <citation type="submission" date="2024-04" db="EMBL/GenBank/DDBJ databases">
        <title>genome sequences of Mucor flavus KT1a and Helicostylum pulchrum KT1b strains isolation_sourced from the surface of a dry-aged beef.</title>
        <authorList>
            <person name="Toyotome T."/>
            <person name="Hosono M."/>
            <person name="Torimaru M."/>
            <person name="Fukuda K."/>
            <person name="Mikami N."/>
        </authorList>
    </citation>
    <scope>NUCLEOTIDE SEQUENCE [LARGE SCALE GENOMIC DNA]</scope>
    <source>
        <strain evidence="2 3">KT1b</strain>
    </source>
</reference>
<organism evidence="2 3">
    <name type="scientific">Helicostylum pulchrum</name>
    <dbReference type="NCBI Taxonomy" id="562976"/>
    <lineage>
        <taxon>Eukaryota</taxon>
        <taxon>Fungi</taxon>
        <taxon>Fungi incertae sedis</taxon>
        <taxon>Mucoromycota</taxon>
        <taxon>Mucoromycotina</taxon>
        <taxon>Mucoromycetes</taxon>
        <taxon>Mucorales</taxon>
        <taxon>Mucorineae</taxon>
        <taxon>Mucoraceae</taxon>
        <taxon>Helicostylum</taxon>
    </lineage>
</organism>
<proteinExistence type="predicted"/>
<feature type="region of interest" description="Disordered" evidence="1">
    <location>
        <begin position="80"/>
        <end position="112"/>
    </location>
</feature>
<feature type="compositionally biased region" description="Acidic residues" evidence="1">
    <location>
        <begin position="81"/>
        <end position="112"/>
    </location>
</feature>
<sequence length="145" mass="16307">MKRATSKDEDDIYSDSFKRPKMQSLFEGLSLSDEGPHINENNGSDIIEENQSETELERTSSPTNSDAILSAFDLSFGTIYSEEEVDEEGDEEDGQEDDQDAEDAEISDFYFSDDSDEGNLGFHVFDFDIEVFLLNLLTTSMGINE</sequence>
<protein>
    <submittedName>
        <fullName evidence="2">Uncharacterized protein</fullName>
    </submittedName>
</protein>
<evidence type="ECO:0000313" key="3">
    <source>
        <dbReference type="Proteomes" id="UP001476247"/>
    </source>
</evidence>
<gene>
    <name evidence="2" type="ORF">HPULCUR_007820</name>
</gene>
<evidence type="ECO:0000313" key="2">
    <source>
        <dbReference type="EMBL" id="GAA5802356.1"/>
    </source>
</evidence>